<dbReference type="AlphaFoldDB" id="A0A6G3ZWY2"/>
<dbReference type="GO" id="GO:0016810">
    <property type="term" value="F:hydrolase activity, acting on carbon-nitrogen (but not peptide) bonds"/>
    <property type="evidence" value="ECO:0007669"/>
    <property type="project" value="InterPro"/>
</dbReference>
<dbReference type="PROSITE" id="PS51677">
    <property type="entry name" value="NODB"/>
    <property type="match status" value="1"/>
</dbReference>
<dbReference type="GO" id="GO:0005576">
    <property type="term" value="C:extracellular region"/>
    <property type="evidence" value="ECO:0007669"/>
    <property type="project" value="UniProtKB-SubCell"/>
</dbReference>
<dbReference type="Gene3D" id="3.20.20.370">
    <property type="entry name" value="Glycoside hydrolase/deacetylase"/>
    <property type="match status" value="1"/>
</dbReference>
<evidence type="ECO:0000313" key="4">
    <source>
        <dbReference type="EMBL" id="NEW06642.1"/>
    </source>
</evidence>
<dbReference type="InterPro" id="IPR051398">
    <property type="entry name" value="Polysacch_Deacetylase"/>
</dbReference>
<dbReference type="GO" id="GO:0005975">
    <property type="term" value="P:carbohydrate metabolic process"/>
    <property type="evidence" value="ECO:0007669"/>
    <property type="project" value="InterPro"/>
</dbReference>
<feature type="domain" description="NodB homology" evidence="3">
    <location>
        <begin position="102"/>
        <end position="263"/>
    </location>
</feature>
<dbReference type="PANTHER" id="PTHR34216">
    <property type="match status" value="1"/>
</dbReference>
<evidence type="ECO:0000256" key="1">
    <source>
        <dbReference type="ARBA" id="ARBA00004613"/>
    </source>
</evidence>
<dbReference type="InterPro" id="IPR002509">
    <property type="entry name" value="NODB_dom"/>
</dbReference>
<gene>
    <name evidence="4" type="ORF">GK047_11515</name>
</gene>
<comment type="subcellular location">
    <subcellularLocation>
        <location evidence="1">Secreted</location>
    </subcellularLocation>
</comment>
<proteinExistence type="predicted"/>
<accession>A0A6G3ZWY2</accession>
<dbReference type="EMBL" id="JAAIKC010000003">
    <property type="protein sequence ID" value="NEW06642.1"/>
    <property type="molecule type" value="Genomic_DNA"/>
</dbReference>
<evidence type="ECO:0000259" key="3">
    <source>
        <dbReference type="PROSITE" id="PS51677"/>
    </source>
</evidence>
<protein>
    <submittedName>
        <fullName evidence="4">Polysaccharide deacetylase family protein</fullName>
    </submittedName>
</protein>
<name>A0A6G3ZWY2_9BACL</name>
<dbReference type="CDD" id="cd10918">
    <property type="entry name" value="CE4_NodB_like_5s_6s"/>
    <property type="match status" value="1"/>
</dbReference>
<dbReference type="Pfam" id="PF01522">
    <property type="entry name" value="Polysacc_deac_1"/>
    <property type="match status" value="1"/>
</dbReference>
<reference evidence="4" key="1">
    <citation type="submission" date="2020-02" db="EMBL/GenBank/DDBJ databases">
        <authorList>
            <person name="Shen X.-R."/>
            <person name="Zhang Y.-X."/>
        </authorList>
    </citation>
    <scope>NUCLEOTIDE SEQUENCE</scope>
    <source>
        <strain evidence="4">SYP-B3998</strain>
    </source>
</reference>
<keyword evidence="2" id="KW-0732">Signal</keyword>
<sequence>MRKSLLLAGILSLTLLIYPLVPVKLVSGSATASSDTMVASEHVVTIPILNYHSIGVAPGNRYVLSPQAFERQMKYLAVHHFTPLTLNDFTLILQNQKAAPPRPVLLTFDDGYANNAELAMPILRQYNFPATLFISLGAVGQPGYLSWPQIKEMHAAGWDIQPHTVTHPHLPLLDADKQREEIMHSRQQLEEQLGGKADVFAFPYGEYNEETLKILREAGFRYAFTTQEGRVDSSLPPLELPRIVVYGDDYFRTWKKKLLRPAS</sequence>
<dbReference type="InterPro" id="IPR011330">
    <property type="entry name" value="Glyco_hydro/deAcase_b/a-brl"/>
</dbReference>
<dbReference type="SUPFAM" id="SSF88713">
    <property type="entry name" value="Glycoside hydrolase/deacetylase"/>
    <property type="match status" value="1"/>
</dbReference>
<evidence type="ECO:0000256" key="2">
    <source>
        <dbReference type="ARBA" id="ARBA00022729"/>
    </source>
</evidence>
<organism evidence="4">
    <name type="scientific">Paenibacillus sp. SYP-B3998</name>
    <dbReference type="NCBI Taxonomy" id="2678564"/>
    <lineage>
        <taxon>Bacteria</taxon>
        <taxon>Bacillati</taxon>
        <taxon>Bacillota</taxon>
        <taxon>Bacilli</taxon>
        <taxon>Bacillales</taxon>
        <taxon>Paenibacillaceae</taxon>
        <taxon>Paenibacillus</taxon>
    </lineage>
</organism>
<comment type="caution">
    <text evidence="4">The sequence shown here is derived from an EMBL/GenBank/DDBJ whole genome shotgun (WGS) entry which is preliminary data.</text>
</comment>
<dbReference type="PANTHER" id="PTHR34216:SF3">
    <property type="entry name" value="POLY-BETA-1,6-N-ACETYL-D-GLUCOSAMINE N-DEACETYLASE"/>
    <property type="match status" value="1"/>
</dbReference>